<dbReference type="InterPro" id="IPR001647">
    <property type="entry name" value="HTH_TetR"/>
</dbReference>
<dbReference type="InterPro" id="IPR009057">
    <property type="entry name" value="Homeodomain-like_sf"/>
</dbReference>
<dbReference type="PRINTS" id="PR00455">
    <property type="entry name" value="HTHTETR"/>
</dbReference>
<dbReference type="SUPFAM" id="SSF48498">
    <property type="entry name" value="Tetracyclin repressor-like, C-terminal domain"/>
    <property type="match status" value="1"/>
</dbReference>
<accession>A0A9X2JFM2</accession>
<protein>
    <submittedName>
        <fullName evidence="6">TetR/AcrR family transcriptional regulator</fullName>
    </submittedName>
</protein>
<dbReference type="Pfam" id="PF00440">
    <property type="entry name" value="TetR_N"/>
    <property type="match status" value="1"/>
</dbReference>
<reference evidence="6" key="1">
    <citation type="submission" date="2022-06" db="EMBL/GenBank/DDBJ databases">
        <title>Aeoliella straminimaris, a novel planctomycete from sediments.</title>
        <authorList>
            <person name="Vitorino I.R."/>
            <person name="Lage O.M."/>
        </authorList>
    </citation>
    <scope>NUCLEOTIDE SEQUENCE</scope>
    <source>
        <strain evidence="6">ICT_H6.2</strain>
    </source>
</reference>
<evidence type="ECO:0000313" key="7">
    <source>
        <dbReference type="Proteomes" id="UP001155241"/>
    </source>
</evidence>
<dbReference type="AlphaFoldDB" id="A0A9X2JFM2"/>
<evidence type="ECO:0000313" key="6">
    <source>
        <dbReference type="EMBL" id="MCO6044185.1"/>
    </source>
</evidence>
<keyword evidence="3" id="KW-0804">Transcription</keyword>
<dbReference type="PROSITE" id="PS50977">
    <property type="entry name" value="HTH_TETR_2"/>
    <property type="match status" value="1"/>
</dbReference>
<evidence type="ECO:0000256" key="2">
    <source>
        <dbReference type="ARBA" id="ARBA00023125"/>
    </source>
</evidence>
<dbReference type="InterPro" id="IPR011075">
    <property type="entry name" value="TetR_C"/>
</dbReference>
<dbReference type="Gene3D" id="1.10.357.10">
    <property type="entry name" value="Tetracycline Repressor, domain 2"/>
    <property type="match status" value="1"/>
</dbReference>
<dbReference type="PANTHER" id="PTHR47506">
    <property type="entry name" value="TRANSCRIPTIONAL REGULATORY PROTEIN"/>
    <property type="match status" value="1"/>
</dbReference>
<name>A0A9X2JFM2_9BACT</name>
<dbReference type="RefSeq" id="WP_252852290.1">
    <property type="nucleotide sequence ID" value="NZ_JAMXLR010000036.1"/>
</dbReference>
<sequence length="197" mass="22023">MTTTTTTIDTRQRIIEAATRAMIEKSYNGVGLNEILSSAGVPKGSFYHFFKSKEQLGIAVVEKATADKCKRLREHYSNRNLAPLARLQGLFQEVRADIVEGNVRSECVMCKLALEQAALSDLMRVAIRSGYDQFRALTAQVLREAQSEGEIDANLDAESLSDFLTVSFQGAMIRVEIDNELKPVDNFLHYAFEVLLK</sequence>
<evidence type="ECO:0000259" key="5">
    <source>
        <dbReference type="PROSITE" id="PS50977"/>
    </source>
</evidence>
<evidence type="ECO:0000256" key="3">
    <source>
        <dbReference type="ARBA" id="ARBA00023163"/>
    </source>
</evidence>
<proteinExistence type="predicted"/>
<dbReference type="Pfam" id="PF16925">
    <property type="entry name" value="TetR_C_13"/>
    <property type="match status" value="1"/>
</dbReference>
<keyword evidence="1" id="KW-0805">Transcription regulation</keyword>
<dbReference type="GO" id="GO:0003677">
    <property type="term" value="F:DNA binding"/>
    <property type="evidence" value="ECO:0007669"/>
    <property type="project" value="UniProtKB-UniRule"/>
</dbReference>
<feature type="domain" description="HTH tetR-type" evidence="5">
    <location>
        <begin position="8"/>
        <end position="68"/>
    </location>
</feature>
<keyword evidence="7" id="KW-1185">Reference proteome</keyword>
<dbReference type="Proteomes" id="UP001155241">
    <property type="component" value="Unassembled WGS sequence"/>
</dbReference>
<dbReference type="PANTHER" id="PTHR47506:SF6">
    <property type="entry name" value="HTH-TYPE TRANSCRIPTIONAL REPRESSOR NEMR"/>
    <property type="match status" value="1"/>
</dbReference>
<evidence type="ECO:0000256" key="1">
    <source>
        <dbReference type="ARBA" id="ARBA00023015"/>
    </source>
</evidence>
<dbReference type="SUPFAM" id="SSF46689">
    <property type="entry name" value="Homeodomain-like"/>
    <property type="match status" value="1"/>
</dbReference>
<evidence type="ECO:0000256" key="4">
    <source>
        <dbReference type="PROSITE-ProRule" id="PRU00335"/>
    </source>
</evidence>
<organism evidence="6 7">
    <name type="scientific">Aeoliella straminimaris</name>
    <dbReference type="NCBI Taxonomy" id="2954799"/>
    <lineage>
        <taxon>Bacteria</taxon>
        <taxon>Pseudomonadati</taxon>
        <taxon>Planctomycetota</taxon>
        <taxon>Planctomycetia</taxon>
        <taxon>Pirellulales</taxon>
        <taxon>Lacipirellulaceae</taxon>
        <taxon>Aeoliella</taxon>
    </lineage>
</organism>
<comment type="caution">
    <text evidence="6">The sequence shown here is derived from an EMBL/GenBank/DDBJ whole genome shotgun (WGS) entry which is preliminary data.</text>
</comment>
<gene>
    <name evidence="6" type="ORF">NG895_09725</name>
</gene>
<dbReference type="EMBL" id="JAMXLR010000036">
    <property type="protein sequence ID" value="MCO6044185.1"/>
    <property type="molecule type" value="Genomic_DNA"/>
</dbReference>
<dbReference type="InterPro" id="IPR036271">
    <property type="entry name" value="Tet_transcr_reg_TetR-rel_C_sf"/>
</dbReference>
<feature type="DNA-binding region" description="H-T-H motif" evidence="4">
    <location>
        <begin position="31"/>
        <end position="50"/>
    </location>
</feature>
<keyword evidence="2 4" id="KW-0238">DNA-binding</keyword>